<reference evidence="3" key="1">
    <citation type="submission" date="2019-11" db="UniProtKB">
        <authorList>
            <consortium name="WormBaseParasite"/>
        </authorList>
    </citation>
    <scope>IDENTIFICATION</scope>
    <source>
        <strain evidence="3">Puerto Rican</strain>
    </source>
</reference>
<evidence type="ECO:0000256" key="1">
    <source>
        <dbReference type="ARBA" id="ARBA00005769"/>
    </source>
</evidence>
<dbReference type="InterPro" id="IPR029014">
    <property type="entry name" value="NiFe-Hase_large"/>
</dbReference>
<organism evidence="3">
    <name type="scientific">Schistosoma mansoni</name>
    <name type="common">Blood fluke</name>
    <dbReference type="NCBI Taxonomy" id="6183"/>
    <lineage>
        <taxon>Eukaryota</taxon>
        <taxon>Metazoa</taxon>
        <taxon>Spiralia</taxon>
        <taxon>Lophotrochozoa</taxon>
        <taxon>Platyhelminthes</taxon>
        <taxon>Trematoda</taxon>
        <taxon>Digenea</taxon>
        <taxon>Strigeidida</taxon>
        <taxon>Schistosomatoidea</taxon>
        <taxon>Schistosomatidae</taxon>
        <taxon>Schistosoma</taxon>
    </lineage>
</organism>
<evidence type="ECO:0000256" key="2">
    <source>
        <dbReference type="SAM" id="Phobius"/>
    </source>
</evidence>
<sequence length="89" mass="10149">MDELKESLYNPAVVKANTTVQPIDFFNVSHQEVQSVHLNFGPQHPAAHGVLRLIMELDGELPDIYFYDILLLFRGIILCIPVFVPLHCF</sequence>
<keyword evidence="2" id="KW-0812">Transmembrane</keyword>
<name>A0A5K4F9S3_SCHMA</name>
<dbReference type="InParanoid" id="A0A5K4F9S3"/>
<dbReference type="STRING" id="6183.A0A5K4F9S3"/>
<dbReference type="SUPFAM" id="SSF56762">
    <property type="entry name" value="HydB/Nqo4-like"/>
    <property type="match status" value="1"/>
</dbReference>
<accession>A0A5K4F9S3</accession>
<proteinExistence type="inferred from homology"/>
<dbReference type="WBParaSite" id="Smp_337140.3">
    <property type="protein sequence ID" value="Smp_337140.3"/>
    <property type="gene ID" value="Smp_337140"/>
</dbReference>
<keyword evidence="2" id="KW-1133">Transmembrane helix</keyword>
<comment type="similarity">
    <text evidence="1">Belongs to the complex I 49 kDa subunit family.</text>
</comment>
<keyword evidence="2" id="KW-0472">Membrane</keyword>
<dbReference type="AlphaFoldDB" id="A0A5K4F9S3"/>
<dbReference type="ExpressionAtlas" id="A0A5K4F9S3">
    <property type="expression patterns" value="differential"/>
</dbReference>
<protein>
    <submittedName>
        <fullName evidence="3">Complex I-49kD</fullName>
    </submittedName>
</protein>
<evidence type="ECO:0000313" key="3">
    <source>
        <dbReference type="WBParaSite" id="Smp_337140.3"/>
    </source>
</evidence>
<feature type="transmembrane region" description="Helical" evidence="2">
    <location>
        <begin position="64"/>
        <end position="86"/>
    </location>
</feature>
<dbReference type="Gene3D" id="1.10.645.10">
    <property type="entry name" value="Cytochrome-c3 Hydrogenase, chain B"/>
    <property type="match status" value="1"/>
</dbReference>